<dbReference type="Proteomes" id="UP000267978">
    <property type="component" value="Unassembled WGS sequence"/>
</dbReference>
<dbReference type="Pfam" id="PF10982">
    <property type="entry name" value="DUF2789"/>
    <property type="match status" value="1"/>
</dbReference>
<evidence type="ECO:0000313" key="2">
    <source>
        <dbReference type="Proteomes" id="UP000267978"/>
    </source>
</evidence>
<evidence type="ECO:0008006" key="3">
    <source>
        <dbReference type="Google" id="ProtNLM"/>
    </source>
</evidence>
<gene>
    <name evidence="1" type="ORF">ALQ98_04951</name>
</gene>
<comment type="caution">
    <text evidence="1">The sequence shown here is derived from an EMBL/GenBank/DDBJ whole genome shotgun (WGS) entry which is preliminary data.</text>
</comment>
<reference evidence="1 2" key="1">
    <citation type="submission" date="2018-08" db="EMBL/GenBank/DDBJ databases">
        <title>Recombination of ecologically and evolutionarily significant loci maintains genetic cohesion in the Pseudomonas syringae species complex.</title>
        <authorList>
            <person name="Dillon M."/>
            <person name="Thakur S."/>
            <person name="Almeida R.N.D."/>
            <person name="Weir B.S."/>
            <person name="Guttman D.S."/>
        </authorList>
    </citation>
    <scope>NUCLEOTIDE SEQUENCE [LARGE SCALE GENOMIC DNA]</scope>
    <source>
        <strain evidence="1 2">ICMP 3946</strain>
    </source>
</reference>
<name>A0AB74A9F2_PSESX</name>
<dbReference type="AlphaFoldDB" id="A0AB74A9F2"/>
<accession>A0AB74A9F2</accession>
<sequence>MHRPLHVAGNFPACCTQKRRQRRRKPCAGGWRILPAHGSYGIYTFCTQQCRASAGAPKIKVSPGTAQRLDGFQPAMCASCDSRNISFIAAVEKAIFSCTAKCIELLPVPTTPIRTDEYGDNPRRGDDMEQTTTTINDLFAQLALDSDDESIEKFIASHPLPDDVKLIDAEFWTPRQSDFLKEQLHEDAEWAMVVDELNVRLHKKPE</sequence>
<dbReference type="EMBL" id="RBNO01000030">
    <property type="protein sequence ID" value="RML27575.1"/>
    <property type="molecule type" value="Genomic_DNA"/>
</dbReference>
<dbReference type="Gene3D" id="1.10.10.1130">
    <property type="entry name" value="Uncharacterised protein PF10982, DUF2789"/>
    <property type="match status" value="1"/>
</dbReference>
<dbReference type="InterPro" id="IPR021250">
    <property type="entry name" value="DUF2789"/>
</dbReference>
<protein>
    <recommendedName>
        <fullName evidence="3">DUF2789 domain-containing protein</fullName>
    </recommendedName>
</protein>
<organism evidence="1 2">
    <name type="scientific">Pseudomonas syringae pv. lapsa</name>
    <dbReference type="NCBI Taxonomy" id="199201"/>
    <lineage>
        <taxon>Bacteria</taxon>
        <taxon>Pseudomonadati</taxon>
        <taxon>Pseudomonadota</taxon>
        <taxon>Gammaproteobacteria</taxon>
        <taxon>Pseudomonadales</taxon>
        <taxon>Pseudomonadaceae</taxon>
        <taxon>Pseudomonas</taxon>
        <taxon>Pseudomonas syringae</taxon>
    </lineage>
</organism>
<evidence type="ECO:0000313" key="1">
    <source>
        <dbReference type="EMBL" id="RML27575.1"/>
    </source>
</evidence>
<dbReference type="InterPro" id="IPR038086">
    <property type="entry name" value="DUF2789_sf"/>
</dbReference>
<proteinExistence type="predicted"/>